<dbReference type="PROSITE" id="PS50157">
    <property type="entry name" value="ZINC_FINGER_C2H2_2"/>
    <property type="match status" value="1"/>
</dbReference>
<dbReference type="Proteomes" id="UP001201812">
    <property type="component" value="Unassembled WGS sequence"/>
</dbReference>
<dbReference type="AlphaFoldDB" id="A0AAD4MPD1"/>
<organism evidence="3 4">
    <name type="scientific">Ditylenchus destructor</name>
    <dbReference type="NCBI Taxonomy" id="166010"/>
    <lineage>
        <taxon>Eukaryota</taxon>
        <taxon>Metazoa</taxon>
        <taxon>Ecdysozoa</taxon>
        <taxon>Nematoda</taxon>
        <taxon>Chromadorea</taxon>
        <taxon>Rhabditida</taxon>
        <taxon>Tylenchina</taxon>
        <taxon>Tylenchomorpha</taxon>
        <taxon>Sphaerularioidea</taxon>
        <taxon>Anguinidae</taxon>
        <taxon>Anguininae</taxon>
        <taxon>Ditylenchus</taxon>
    </lineage>
</organism>
<comment type="caution">
    <text evidence="3">The sequence shown here is derived from an EMBL/GenBank/DDBJ whole genome shotgun (WGS) entry which is preliminary data.</text>
</comment>
<proteinExistence type="predicted"/>
<keyword evidence="1" id="KW-0479">Metal-binding</keyword>
<gene>
    <name evidence="3" type="ORF">DdX_18785</name>
</gene>
<evidence type="ECO:0000313" key="3">
    <source>
        <dbReference type="EMBL" id="KAI1696939.1"/>
    </source>
</evidence>
<evidence type="ECO:0000259" key="2">
    <source>
        <dbReference type="PROSITE" id="PS50157"/>
    </source>
</evidence>
<keyword evidence="1" id="KW-0862">Zinc</keyword>
<dbReference type="GO" id="GO:0008270">
    <property type="term" value="F:zinc ion binding"/>
    <property type="evidence" value="ECO:0007669"/>
    <property type="project" value="UniProtKB-KW"/>
</dbReference>
<feature type="domain" description="C2H2-type" evidence="2">
    <location>
        <begin position="35"/>
        <end position="65"/>
    </location>
</feature>
<evidence type="ECO:0000256" key="1">
    <source>
        <dbReference type="PROSITE-ProRule" id="PRU00042"/>
    </source>
</evidence>
<dbReference type="EMBL" id="JAKKPZ010000297">
    <property type="protein sequence ID" value="KAI1696939.1"/>
    <property type="molecule type" value="Genomic_DNA"/>
</dbReference>
<protein>
    <recommendedName>
        <fullName evidence="2">C2H2-type domain-containing protein</fullName>
    </recommendedName>
</protein>
<keyword evidence="4" id="KW-1185">Reference proteome</keyword>
<dbReference type="PROSITE" id="PS00028">
    <property type="entry name" value="ZINC_FINGER_C2H2_1"/>
    <property type="match status" value="1"/>
</dbReference>
<reference evidence="3" key="1">
    <citation type="submission" date="2022-01" db="EMBL/GenBank/DDBJ databases">
        <title>Genome Sequence Resource for Two Populations of Ditylenchus destructor, the Migratory Endoparasitic Phytonematode.</title>
        <authorList>
            <person name="Zhang H."/>
            <person name="Lin R."/>
            <person name="Xie B."/>
        </authorList>
    </citation>
    <scope>NUCLEOTIDE SEQUENCE</scope>
    <source>
        <strain evidence="3">BazhouSP</strain>
    </source>
</reference>
<evidence type="ECO:0000313" key="4">
    <source>
        <dbReference type="Proteomes" id="UP001201812"/>
    </source>
</evidence>
<name>A0AAD4MPD1_9BILA</name>
<accession>A0AAD4MPD1</accession>
<dbReference type="InterPro" id="IPR013087">
    <property type="entry name" value="Znf_C2H2_type"/>
</dbReference>
<keyword evidence="1" id="KW-0863">Zinc-finger</keyword>
<dbReference type="SMART" id="SM00355">
    <property type="entry name" value="ZnF_C2H2"/>
    <property type="match status" value="2"/>
</dbReference>
<sequence length="319" mass="36808">MAYFRCAECGCQGFPNADELETHIVKEHYGGRCFYECTEVSCGACFHTARRLLRHYVTVHDHHEDNLETSIKLSISDSLNNSIKMSFDKKDDIPGTSQNVASKKRRLDSQIKTSRRYFSDKTILSVLAYFDVPYIFRYSKVVSHRFRDLADRQIRRVTSTCHKVDVRACGSLSLLPLIFDGTSQQIFIRDGTYTKNVQIPLTQVAEFLCGKTAGNSMGHRELLIATTYSPNRDVIIEEIKQAFLSSKTRLDFSFKWTHWNIENWPVVVDGPNETYYAINSETNQRLLIFSQWSQFGLKTEDVVDNHLDFTLARKIKEEI</sequence>